<protein>
    <submittedName>
        <fullName evidence="1">Uncharacterized protein</fullName>
    </submittedName>
</protein>
<organism evidence="1 2">
    <name type="scientific">Bauhinia variegata</name>
    <name type="common">Purple orchid tree</name>
    <name type="synonym">Phanera variegata</name>
    <dbReference type="NCBI Taxonomy" id="167791"/>
    <lineage>
        <taxon>Eukaryota</taxon>
        <taxon>Viridiplantae</taxon>
        <taxon>Streptophyta</taxon>
        <taxon>Embryophyta</taxon>
        <taxon>Tracheophyta</taxon>
        <taxon>Spermatophyta</taxon>
        <taxon>Magnoliopsida</taxon>
        <taxon>eudicotyledons</taxon>
        <taxon>Gunneridae</taxon>
        <taxon>Pentapetalae</taxon>
        <taxon>rosids</taxon>
        <taxon>fabids</taxon>
        <taxon>Fabales</taxon>
        <taxon>Fabaceae</taxon>
        <taxon>Cercidoideae</taxon>
        <taxon>Cercideae</taxon>
        <taxon>Bauhiniinae</taxon>
        <taxon>Bauhinia</taxon>
    </lineage>
</organism>
<comment type="caution">
    <text evidence="1">The sequence shown here is derived from an EMBL/GenBank/DDBJ whole genome shotgun (WGS) entry which is preliminary data.</text>
</comment>
<reference evidence="1 2" key="1">
    <citation type="journal article" date="2022" name="DNA Res.">
        <title>Chromosomal-level genome assembly of the orchid tree Bauhinia variegata (Leguminosae; Cercidoideae) supports the allotetraploid origin hypothesis of Bauhinia.</title>
        <authorList>
            <person name="Zhong Y."/>
            <person name="Chen Y."/>
            <person name="Zheng D."/>
            <person name="Pang J."/>
            <person name="Liu Y."/>
            <person name="Luo S."/>
            <person name="Meng S."/>
            <person name="Qian L."/>
            <person name="Wei D."/>
            <person name="Dai S."/>
            <person name="Zhou R."/>
        </authorList>
    </citation>
    <scope>NUCLEOTIDE SEQUENCE [LARGE SCALE GENOMIC DNA]</scope>
    <source>
        <strain evidence="1">BV-YZ2020</strain>
    </source>
</reference>
<proteinExistence type="predicted"/>
<accession>A0ACB9KTJ8</accession>
<dbReference type="Proteomes" id="UP000828941">
    <property type="component" value="Chromosome 13"/>
</dbReference>
<dbReference type="EMBL" id="CM039438">
    <property type="protein sequence ID" value="KAI4300644.1"/>
    <property type="molecule type" value="Genomic_DNA"/>
</dbReference>
<name>A0ACB9KTJ8_BAUVA</name>
<evidence type="ECO:0000313" key="2">
    <source>
        <dbReference type="Proteomes" id="UP000828941"/>
    </source>
</evidence>
<sequence>MTTLHFLPHHDSPSLSPTQRETRANPNESSSILNEYHQGFRNGWIWQGTFVETEFYKSTKDGANEEKIRWMGAALVVEQKRQRQITPIFDK</sequence>
<keyword evidence="2" id="KW-1185">Reference proteome</keyword>
<gene>
    <name evidence="1" type="ORF">L6164_033997</name>
</gene>
<evidence type="ECO:0000313" key="1">
    <source>
        <dbReference type="EMBL" id="KAI4300644.1"/>
    </source>
</evidence>